<sequence length="94" mass="11019">MNNLYNDLVKILITLILVFGIHKIGEMDLPLLSDIPFIGIYIQYLFNILMDILFLIVVILFIKVAYQSIEELWFQKNIDADRMEAEQEDEGLIK</sequence>
<evidence type="ECO:0000256" key="1">
    <source>
        <dbReference type="SAM" id="Phobius"/>
    </source>
</evidence>
<organism evidence="2 3">
    <name type="scientific">Gracilibacillus salinarum</name>
    <dbReference type="NCBI Taxonomy" id="2932255"/>
    <lineage>
        <taxon>Bacteria</taxon>
        <taxon>Bacillati</taxon>
        <taxon>Bacillota</taxon>
        <taxon>Bacilli</taxon>
        <taxon>Bacillales</taxon>
        <taxon>Bacillaceae</taxon>
        <taxon>Gracilibacillus</taxon>
    </lineage>
</organism>
<protein>
    <submittedName>
        <fullName evidence="2">Uncharacterized protein</fullName>
    </submittedName>
</protein>
<proteinExistence type="predicted"/>
<feature type="transmembrane region" description="Helical" evidence="1">
    <location>
        <begin position="44"/>
        <end position="66"/>
    </location>
</feature>
<reference evidence="2 3" key="1">
    <citation type="submission" date="2022-04" db="EMBL/GenBank/DDBJ databases">
        <title>Gracilibacillus sp. isolated from saltern.</title>
        <authorList>
            <person name="Won M."/>
            <person name="Lee C.-M."/>
            <person name="Woen H.-Y."/>
            <person name="Kwon S.-W."/>
        </authorList>
    </citation>
    <scope>NUCLEOTIDE SEQUENCE [LARGE SCALE GENOMIC DNA]</scope>
    <source>
        <strain evidence="2 3">SSPM10-3</strain>
    </source>
</reference>
<evidence type="ECO:0000313" key="3">
    <source>
        <dbReference type="Proteomes" id="UP000831537"/>
    </source>
</evidence>
<dbReference type="RefSeq" id="WP_244747289.1">
    <property type="nucleotide sequence ID" value="NZ_CP095071.1"/>
</dbReference>
<name>A0ABY4GRZ8_9BACI</name>
<gene>
    <name evidence="2" type="ORF">MUN87_08510</name>
</gene>
<keyword evidence="3" id="KW-1185">Reference proteome</keyword>
<accession>A0ABY4GRZ8</accession>
<evidence type="ECO:0000313" key="2">
    <source>
        <dbReference type="EMBL" id="UOQ86910.1"/>
    </source>
</evidence>
<feature type="transmembrane region" description="Helical" evidence="1">
    <location>
        <begin position="7"/>
        <end position="24"/>
    </location>
</feature>
<keyword evidence="1" id="KW-0472">Membrane</keyword>
<keyword evidence="1" id="KW-0812">Transmembrane</keyword>
<keyword evidence="1" id="KW-1133">Transmembrane helix</keyword>
<dbReference type="EMBL" id="CP095071">
    <property type="protein sequence ID" value="UOQ86910.1"/>
    <property type="molecule type" value="Genomic_DNA"/>
</dbReference>
<dbReference type="Proteomes" id="UP000831537">
    <property type="component" value="Chromosome"/>
</dbReference>